<dbReference type="PANTHER" id="PTHR30383">
    <property type="entry name" value="THIOESTERASE 1/PROTEASE 1/LYSOPHOSPHOLIPASE L1"/>
    <property type="match status" value="1"/>
</dbReference>
<dbReference type="SUPFAM" id="SSF52266">
    <property type="entry name" value="SGNH hydrolase"/>
    <property type="match status" value="1"/>
</dbReference>
<evidence type="ECO:0000313" key="3">
    <source>
        <dbReference type="Proteomes" id="UP000520814"/>
    </source>
</evidence>
<dbReference type="Pfam" id="PF13472">
    <property type="entry name" value="Lipase_GDSL_2"/>
    <property type="match status" value="1"/>
</dbReference>
<dbReference type="InterPro" id="IPR013830">
    <property type="entry name" value="SGNH_hydro"/>
</dbReference>
<protein>
    <submittedName>
        <fullName evidence="2">Lysophospholipase L1-like esterase</fullName>
    </submittedName>
</protein>
<feature type="domain" description="SGNH hydrolase-type esterase" evidence="1">
    <location>
        <begin position="136"/>
        <end position="319"/>
    </location>
</feature>
<evidence type="ECO:0000313" key="2">
    <source>
        <dbReference type="EMBL" id="MBB6049060.1"/>
    </source>
</evidence>
<dbReference type="GO" id="GO:0004622">
    <property type="term" value="F:phosphatidylcholine lysophospholipase activity"/>
    <property type="evidence" value="ECO:0007669"/>
    <property type="project" value="TreeGrafter"/>
</dbReference>
<dbReference type="EMBL" id="JACHGW010000001">
    <property type="protein sequence ID" value="MBB6049060.1"/>
    <property type="molecule type" value="Genomic_DNA"/>
</dbReference>
<dbReference type="Proteomes" id="UP000520814">
    <property type="component" value="Unassembled WGS sequence"/>
</dbReference>
<comment type="caution">
    <text evidence="2">The sequence shown here is derived from an EMBL/GenBank/DDBJ whole genome shotgun (WGS) entry which is preliminary data.</text>
</comment>
<accession>A0A7W9SMG6</accession>
<sequence length="330" mass="36762">MDVHGESFVLTRTEPGKFCFGRITKGSVVVRSTFLAEKPGSVGYIEGQDYLVDYAQGTLARTPGSRIPDFATNPLFGQKDFDHTKFPGFTNHPWFVWVDYKTPERTPWARRNDQSRALRAVTTKLQAGGPFNIVSYGDSITAGGEASEQALRFQWRWAASLGKKFPKAAVTVEDLSLSGYSSRQGIDWFDKKPESLRPVTTLGTCEKPDLVLVGFGMNDHNRGSAEPEVFQKNLVTLSKLIQERKGANVALFSAFPPNDDWHYGTHRMALFAAATKQAASEAGVAYVDVFSTWEQVLKRKDQPSLLGNNINHPNDFGHWLYAQAFEALVF</sequence>
<gene>
    <name evidence="2" type="ORF">HNQ39_000822</name>
</gene>
<dbReference type="InterPro" id="IPR051532">
    <property type="entry name" value="Ester_Hydrolysis_Enzymes"/>
</dbReference>
<keyword evidence="3" id="KW-1185">Reference proteome</keyword>
<dbReference type="CDD" id="cd00229">
    <property type="entry name" value="SGNH_hydrolase"/>
    <property type="match status" value="1"/>
</dbReference>
<organism evidence="2 3">
    <name type="scientific">Armatimonas rosea</name>
    <dbReference type="NCBI Taxonomy" id="685828"/>
    <lineage>
        <taxon>Bacteria</taxon>
        <taxon>Bacillati</taxon>
        <taxon>Armatimonadota</taxon>
        <taxon>Armatimonadia</taxon>
        <taxon>Armatimonadales</taxon>
        <taxon>Armatimonadaceae</taxon>
        <taxon>Armatimonas</taxon>
    </lineage>
</organism>
<proteinExistence type="predicted"/>
<dbReference type="AlphaFoldDB" id="A0A7W9SMG6"/>
<evidence type="ECO:0000259" key="1">
    <source>
        <dbReference type="Pfam" id="PF13472"/>
    </source>
</evidence>
<dbReference type="Gene3D" id="3.40.50.1110">
    <property type="entry name" value="SGNH hydrolase"/>
    <property type="match status" value="1"/>
</dbReference>
<dbReference type="InterPro" id="IPR036514">
    <property type="entry name" value="SGNH_hydro_sf"/>
</dbReference>
<reference evidence="2 3" key="1">
    <citation type="submission" date="2020-08" db="EMBL/GenBank/DDBJ databases">
        <title>Genomic Encyclopedia of Type Strains, Phase IV (KMG-IV): sequencing the most valuable type-strain genomes for metagenomic binning, comparative biology and taxonomic classification.</title>
        <authorList>
            <person name="Goeker M."/>
        </authorList>
    </citation>
    <scope>NUCLEOTIDE SEQUENCE [LARGE SCALE GENOMIC DNA]</scope>
    <source>
        <strain evidence="2 3">DSM 23562</strain>
    </source>
</reference>
<dbReference type="PANTHER" id="PTHR30383:SF5">
    <property type="entry name" value="SGNH HYDROLASE-TYPE ESTERASE DOMAIN-CONTAINING PROTEIN"/>
    <property type="match status" value="1"/>
</dbReference>
<name>A0A7W9SMG6_ARMRO</name>
<dbReference type="RefSeq" id="WP_184192680.1">
    <property type="nucleotide sequence ID" value="NZ_JACHGW010000001.1"/>
</dbReference>